<reference evidence="1" key="1">
    <citation type="submission" date="2016-05" db="EMBL/GenBank/DDBJ databases">
        <title>WGS assembly of Xenopus laevis.</title>
        <authorList>
            <person name="Session A."/>
            <person name="Uno Y."/>
            <person name="Kwon T."/>
            <person name="Chapman J."/>
            <person name="Toyoda A."/>
            <person name="Takahashi S."/>
            <person name="Fukui A."/>
            <person name="Hikosaka A."/>
            <person name="Putnam N."/>
            <person name="Stites J."/>
            <person name="Van Heeringen S."/>
            <person name="Quigley I."/>
            <person name="Heinz S."/>
            <person name="Hellsten U."/>
            <person name="Lyons J."/>
            <person name="Suzuki A."/>
            <person name="Kondo M."/>
            <person name="Ogino H."/>
            <person name="Ochi H."/>
            <person name="Bogdanovic O."/>
            <person name="Lister R."/>
            <person name="Georgiou G."/>
            <person name="Paranjpe S."/>
            <person name="Van Kruijsbergen I."/>
            <person name="Mozaffari S."/>
            <person name="Shu S."/>
            <person name="Schmutz J."/>
            <person name="Jenkins J."/>
            <person name="Grimwood J."/>
            <person name="Carlson J."/>
            <person name="Mitros T."/>
            <person name="Simakov O."/>
            <person name="Heald R."/>
            <person name="Miller K."/>
            <person name="Haudenschild C."/>
            <person name="Kuroki Y."/>
            <person name="Tanaka T."/>
            <person name="Michiue T."/>
            <person name="Watanabe M."/>
            <person name="Kinoshita T."/>
            <person name="Ohta Y."/>
            <person name="Mawaribuchi S."/>
            <person name="Suzuki Y."/>
            <person name="Haramoto Y."/>
            <person name="Yamamoto T."/>
            <person name="Takagi C."/>
            <person name="Kitzman J."/>
            <person name="Shendure J."/>
            <person name="Nakayama T."/>
            <person name="Izutsu Y."/>
            <person name="Robert J."/>
            <person name="Dichmann D."/>
            <person name="Flajnik M."/>
            <person name="Houston D."/>
            <person name="Marcotte E."/>
            <person name="Wallingford J."/>
            <person name="Ito Y."/>
            <person name="Asashima M."/>
            <person name="Ueno N."/>
            <person name="Matsuda Y."/>
            <person name="Jan Veenstra G."/>
            <person name="Fujiyama A."/>
            <person name="Harland R."/>
            <person name="Taira M."/>
            <person name="Rokhsar D.S."/>
        </authorList>
    </citation>
    <scope>NUCLEOTIDE SEQUENCE</scope>
    <source>
        <strain evidence="1">J</strain>
        <tissue evidence="1">Blood</tissue>
    </source>
</reference>
<dbReference type="Proteomes" id="UP000694892">
    <property type="component" value="Unassembled WGS sequence"/>
</dbReference>
<proteinExistence type="predicted"/>
<sequence length="69" mass="7471">MSPPLSGLFVDSDFAAKVSSLVHGGDTQLALLSDNISWQRPLVSSYKESVLPLAILATVYTSYTYGFFP</sequence>
<dbReference type="EMBL" id="KV522793">
    <property type="protein sequence ID" value="OCT55193.1"/>
    <property type="molecule type" value="Genomic_DNA"/>
</dbReference>
<gene>
    <name evidence="1" type="ORF">XELAEV_18003927mg</name>
</gene>
<organism evidence="1">
    <name type="scientific">Xenopus laevis</name>
    <name type="common">African clawed frog</name>
    <dbReference type="NCBI Taxonomy" id="8355"/>
    <lineage>
        <taxon>Eukaryota</taxon>
        <taxon>Metazoa</taxon>
        <taxon>Chordata</taxon>
        <taxon>Craniata</taxon>
        <taxon>Vertebrata</taxon>
        <taxon>Euteleostomi</taxon>
        <taxon>Amphibia</taxon>
        <taxon>Batrachia</taxon>
        <taxon>Anura</taxon>
        <taxon>Pipoidea</taxon>
        <taxon>Pipidae</taxon>
        <taxon>Xenopodinae</taxon>
        <taxon>Xenopus</taxon>
        <taxon>Xenopus</taxon>
    </lineage>
</organism>
<name>A0A974BNA5_XENLA</name>
<protein>
    <submittedName>
        <fullName evidence="1">Uncharacterized protein</fullName>
    </submittedName>
</protein>
<dbReference type="AlphaFoldDB" id="A0A974BNA5"/>
<evidence type="ECO:0000313" key="1">
    <source>
        <dbReference type="EMBL" id="OCT55193.1"/>
    </source>
</evidence>
<accession>A0A974BNA5</accession>